<dbReference type="EMBL" id="JASCTH010000021">
    <property type="protein sequence ID" value="MDI6102809.1"/>
    <property type="molecule type" value="Genomic_DNA"/>
</dbReference>
<organism evidence="1 2">
    <name type="scientific">Actinoplanes sandaracinus</name>
    <dbReference type="NCBI Taxonomy" id="3045177"/>
    <lineage>
        <taxon>Bacteria</taxon>
        <taxon>Bacillati</taxon>
        <taxon>Actinomycetota</taxon>
        <taxon>Actinomycetes</taxon>
        <taxon>Micromonosporales</taxon>
        <taxon>Micromonosporaceae</taxon>
        <taxon>Actinoplanes</taxon>
    </lineage>
</organism>
<evidence type="ECO:0000313" key="2">
    <source>
        <dbReference type="Proteomes" id="UP001241758"/>
    </source>
</evidence>
<dbReference type="RefSeq" id="WP_282763888.1">
    <property type="nucleotide sequence ID" value="NZ_JASCTH010000021.1"/>
</dbReference>
<reference evidence="1 2" key="1">
    <citation type="submission" date="2023-05" db="EMBL/GenBank/DDBJ databases">
        <title>Actinoplanes sp. NEAU-A12 genome sequencing.</title>
        <authorList>
            <person name="Wang Z.-S."/>
        </authorList>
    </citation>
    <scope>NUCLEOTIDE SEQUENCE [LARGE SCALE GENOMIC DNA]</scope>
    <source>
        <strain evidence="1 2">NEAU-A12</strain>
    </source>
</reference>
<feature type="non-terminal residue" evidence="1">
    <location>
        <position position="1"/>
    </location>
</feature>
<comment type="caution">
    <text evidence="1">The sequence shown here is derived from an EMBL/GenBank/DDBJ whole genome shotgun (WGS) entry which is preliminary data.</text>
</comment>
<accession>A0ABT6WSX9</accession>
<keyword evidence="2" id="KW-1185">Reference proteome</keyword>
<proteinExistence type="predicted"/>
<sequence length="71" mass="7469">IPADPDRLLLLVGAPGAPPAVEVWPAVRHLLDVLPADQLDRIQLVLPAGTAQPPGFPPAWSLSPDADVRAH</sequence>
<dbReference type="Proteomes" id="UP001241758">
    <property type="component" value="Unassembled WGS sequence"/>
</dbReference>
<protein>
    <submittedName>
        <fullName evidence="1">Uncharacterized protein</fullName>
    </submittedName>
</protein>
<name>A0ABT6WSX9_9ACTN</name>
<gene>
    <name evidence="1" type="ORF">QLQ12_29730</name>
</gene>
<evidence type="ECO:0000313" key="1">
    <source>
        <dbReference type="EMBL" id="MDI6102809.1"/>
    </source>
</evidence>